<evidence type="ECO:0000313" key="3">
    <source>
        <dbReference type="EMBL" id="CAA6811653.1"/>
    </source>
</evidence>
<dbReference type="InterPro" id="IPR036890">
    <property type="entry name" value="HATPase_C_sf"/>
</dbReference>
<gene>
    <name evidence="3" type="ORF">HELGO_WM6458</name>
</gene>
<dbReference type="PANTHER" id="PTHR34220:SF7">
    <property type="entry name" value="SENSOR HISTIDINE KINASE YPDA"/>
    <property type="match status" value="1"/>
</dbReference>
<feature type="transmembrane region" description="Helical" evidence="1">
    <location>
        <begin position="116"/>
        <end position="139"/>
    </location>
</feature>
<keyword evidence="3" id="KW-0418">Kinase</keyword>
<dbReference type="GO" id="GO:0016020">
    <property type="term" value="C:membrane"/>
    <property type="evidence" value="ECO:0007669"/>
    <property type="project" value="InterPro"/>
</dbReference>
<organism evidence="3">
    <name type="scientific">uncultured Campylobacterales bacterium</name>
    <dbReference type="NCBI Taxonomy" id="352960"/>
    <lineage>
        <taxon>Bacteria</taxon>
        <taxon>Pseudomonadati</taxon>
        <taxon>Campylobacterota</taxon>
        <taxon>Epsilonproteobacteria</taxon>
        <taxon>Campylobacterales</taxon>
        <taxon>environmental samples</taxon>
    </lineage>
</organism>
<keyword evidence="1" id="KW-0812">Transmembrane</keyword>
<accession>A0A6S6T921</accession>
<protein>
    <submittedName>
        <fullName evidence="3">Histidine kinase internal region</fullName>
    </submittedName>
</protein>
<feature type="transmembrane region" description="Helical" evidence="1">
    <location>
        <begin position="42"/>
        <end position="66"/>
    </location>
</feature>
<reference evidence="3" key="1">
    <citation type="submission" date="2020-01" db="EMBL/GenBank/DDBJ databases">
        <authorList>
            <person name="Meier V. D."/>
            <person name="Meier V D."/>
        </authorList>
    </citation>
    <scope>NUCLEOTIDE SEQUENCE</scope>
    <source>
        <strain evidence="3">HLG_WM_MAG_12</strain>
    </source>
</reference>
<dbReference type="Pfam" id="PF06580">
    <property type="entry name" value="His_kinase"/>
    <property type="match status" value="1"/>
</dbReference>
<feature type="domain" description="Signal transduction histidine kinase internal region" evidence="2">
    <location>
        <begin position="157"/>
        <end position="232"/>
    </location>
</feature>
<keyword evidence="1" id="KW-0472">Membrane</keyword>
<dbReference type="InterPro" id="IPR050640">
    <property type="entry name" value="Bact_2-comp_sensor_kinase"/>
</dbReference>
<dbReference type="InterPro" id="IPR010559">
    <property type="entry name" value="Sig_transdc_His_kin_internal"/>
</dbReference>
<dbReference type="PANTHER" id="PTHR34220">
    <property type="entry name" value="SENSOR HISTIDINE KINASE YPDA"/>
    <property type="match status" value="1"/>
</dbReference>
<dbReference type="GO" id="GO:0000155">
    <property type="term" value="F:phosphorelay sensor kinase activity"/>
    <property type="evidence" value="ECO:0007669"/>
    <property type="project" value="InterPro"/>
</dbReference>
<evidence type="ECO:0000256" key="1">
    <source>
        <dbReference type="SAM" id="Phobius"/>
    </source>
</evidence>
<sequence length="329" mass="38080">MTHQTELKISIKDWVYITFIASLFGFFISFLFYYIEDNFRDISTVFFGTVSAMSISLASSFFITISNNFILPHTSEKFWYIISFMFSFISGVLGFLVSFNIFFFFEISIIEVIKPFWLHITILSGFLTFLIGFILHQFISHRYKIQLIKSKLLENKILALENELNPHFLFNALNSISELIHIDTQKAEDSISHLSQFLRNAITKKSLISLQDEVEMVKTYVAIENIRFSNKIKLTITDDLPNIKIPKFSIQLLVENAIKHGLTSSNLEIKINVKENKIIISNNGKKPQNIKFGIGLTNLNNRLELLDIGSLNYNIEDEMIFNIQLKDIK</sequence>
<feature type="transmembrane region" description="Helical" evidence="1">
    <location>
        <begin position="14"/>
        <end position="35"/>
    </location>
</feature>
<dbReference type="Gene3D" id="3.30.565.10">
    <property type="entry name" value="Histidine kinase-like ATPase, C-terminal domain"/>
    <property type="match status" value="1"/>
</dbReference>
<proteinExistence type="predicted"/>
<name>A0A6S6T921_9BACT</name>
<keyword evidence="3" id="KW-0808">Transferase</keyword>
<keyword evidence="1" id="KW-1133">Transmembrane helix</keyword>
<evidence type="ECO:0000259" key="2">
    <source>
        <dbReference type="Pfam" id="PF06580"/>
    </source>
</evidence>
<dbReference type="EMBL" id="CACVAW010000044">
    <property type="protein sequence ID" value="CAA6811653.1"/>
    <property type="molecule type" value="Genomic_DNA"/>
</dbReference>
<feature type="transmembrane region" description="Helical" evidence="1">
    <location>
        <begin position="78"/>
        <end position="104"/>
    </location>
</feature>
<dbReference type="AlphaFoldDB" id="A0A6S6T921"/>